<dbReference type="SUPFAM" id="SSF57825">
    <property type="entry name" value="Aspartate carbamoyltransferase, Regulatory-chain, C-terminal domain"/>
    <property type="match status" value="1"/>
</dbReference>
<dbReference type="GeneID" id="97329379"/>
<dbReference type="AlphaFoldDB" id="A0A173ZWX0"/>
<dbReference type="GO" id="GO:0009347">
    <property type="term" value="C:aspartate carbamoyltransferase complex"/>
    <property type="evidence" value="ECO:0007669"/>
    <property type="project" value="InterPro"/>
</dbReference>
<keyword evidence="6" id="KW-0808">Transferase</keyword>
<dbReference type="InterPro" id="IPR020545">
    <property type="entry name" value="Asp_carbamoyltransf_reg_N"/>
</dbReference>
<dbReference type="Proteomes" id="UP000292665">
    <property type="component" value="Unassembled WGS sequence"/>
</dbReference>
<dbReference type="GO" id="GO:0006207">
    <property type="term" value="P:'de novo' pyrimidine nucleobase biosynthetic process"/>
    <property type="evidence" value="ECO:0007669"/>
    <property type="project" value="InterPro"/>
</dbReference>
<evidence type="ECO:0000313" key="9">
    <source>
        <dbReference type="Proteomes" id="UP000292665"/>
    </source>
</evidence>
<dbReference type="Proteomes" id="UP000095787">
    <property type="component" value="Unassembled WGS sequence"/>
</dbReference>
<evidence type="ECO:0000313" key="6">
    <source>
        <dbReference type="EMBL" id="CUN80139.1"/>
    </source>
</evidence>
<keyword evidence="2" id="KW-0862">Zinc</keyword>
<dbReference type="GO" id="GO:0006221">
    <property type="term" value="P:pyrimidine nucleotide biosynthetic process"/>
    <property type="evidence" value="ECO:0007669"/>
    <property type="project" value="UniProtKB-KW"/>
</dbReference>
<keyword evidence="1" id="KW-0479">Metal-binding</keyword>
<evidence type="ECO:0000313" key="7">
    <source>
        <dbReference type="EMBL" id="RYS82494.1"/>
    </source>
</evidence>
<dbReference type="SUPFAM" id="SSF54893">
    <property type="entry name" value="Aspartate carbamoyltransferase, Regulatory-chain, N-terminal domain"/>
    <property type="match status" value="1"/>
</dbReference>
<evidence type="ECO:0000256" key="3">
    <source>
        <dbReference type="ARBA" id="ARBA00022975"/>
    </source>
</evidence>
<keyword evidence="3" id="KW-0665">Pyrimidine biosynthesis</keyword>
<name>A0A173ZWX0_9FIRM</name>
<reference evidence="7 9" key="2">
    <citation type="journal article" date="2019" name="Science, e1252229">
        <title>Invertible promoters mediate bacterial phase variation, antibiotic resistance, and host adaptation in the gut.</title>
        <authorList>
            <person name="Jiang X."/>
            <person name="Hall A.B."/>
            <person name="Arthur T.D."/>
            <person name="Plichta D.R."/>
            <person name="Covington C.T."/>
            <person name="Poyet M."/>
            <person name="Crothers J."/>
            <person name="Moses P.L."/>
            <person name="Tolonen A.C."/>
            <person name="Vlamakis H."/>
            <person name="Alm E.J."/>
            <person name="Xavier R.J."/>
        </authorList>
    </citation>
    <scope>NUCLEOTIDE SEQUENCE [LARGE SCALE GENOMIC DNA]</scope>
    <source>
        <strain evidence="9">aa_0143</strain>
        <strain evidence="7">Aa_0143</strain>
    </source>
</reference>
<sequence>MLKVEPIQNGVVIDHIPAGRGMEIYRLLHLESKHQAVALLQSVRSEKYGTKDLIKIEGSNLPERLEILGYLDRRITLIYIKDGVVERKCQPDMPEILRNVVKCTNPRCITSIEAGCDHIFKLSPSGKYRCLYCNQELPVQR</sequence>
<accession>A0A173ZWX0</accession>
<evidence type="ECO:0000259" key="5">
    <source>
        <dbReference type="Pfam" id="PF02748"/>
    </source>
</evidence>
<dbReference type="Pfam" id="PF01948">
    <property type="entry name" value="PyrI"/>
    <property type="match status" value="1"/>
</dbReference>
<dbReference type="InterPro" id="IPR020542">
    <property type="entry name" value="Asp_carbamoyltrfase_reg_C"/>
</dbReference>
<dbReference type="InterPro" id="IPR036793">
    <property type="entry name" value="Asp_carbatrfase_reg_N_sf"/>
</dbReference>
<protein>
    <submittedName>
        <fullName evidence="6">Aspartate carbamoyltransferase regulatory chain</fullName>
    </submittedName>
    <submittedName>
        <fullName evidence="7">Aspartate carbamoyltransferase regulatory subunit</fullName>
    </submittedName>
</protein>
<dbReference type="EMBL" id="RCYR01000001">
    <property type="protein sequence ID" value="RYS82494.1"/>
    <property type="molecule type" value="Genomic_DNA"/>
</dbReference>
<feature type="domain" description="Aspartate carbamoyltransferase regulatory subunit N-terminal" evidence="4">
    <location>
        <begin position="2"/>
        <end position="90"/>
    </location>
</feature>
<dbReference type="GO" id="GO:0016740">
    <property type="term" value="F:transferase activity"/>
    <property type="evidence" value="ECO:0007669"/>
    <property type="project" value="UniProtKB-KW"/>
</dbReference>
<dbReference type="PANTHER" id="PTHR35805:SF1">
    <property type="entry name" value="ASPARTATE CARBAMOYLTRANSFERASE REGULATORY CHAIN"/>
    <property type="match status" value="1"/>
</dbReference>
<dbReference type="GO" id="GO:0046872">
    <property type="term" value="F:metal ion binding"/>
    <property type="evidence" value="ECO:0007669"/>
    <property type="project" value="UniProtKB-KW"/>
</dbReference>
<reference evidence="6 8" key="1">
    <citation type="submission" date="2015-09" db="EMBL/GenBank/DDBJ databases">
        <authorList>
            <consortium name="Pathogen Informatics"/>
        </authorList>
    </citation>
    <scope>NUCLEOTIDE SEQUENCE [LARGE SCALE GENOMIC DNA]</scope>
    <source>
        <strain evidence="6 8">2789STDY5834841</strain>
    </source>
</reference>
<evidence type="ECO:0000256" key="1">
    <source>
        <dbReference type="ARBA" id="ARBA00022723"/>
    </source>
</evidence>
<dbReference type="RefSeq" id="WP_004845331.1">
    <property type="nucleotide sequence ID" value="NZ_CP172594.1"/>
</dbReference>
<gene>
    <name evidence="6" type="primary">pyrI_2</name>
    <name evidence="7" type="ORF">EAI93_02035</name>
    <name evidence="6" type="ORF">ERS852456_00859</name>
</gene>
<evidence type="ECO:0000256" key="2">
    <source>
        <dbReference type="ARBA" id="ARBA00022833"/>
    </source>
</evidence>
<evidence type="ECO:0000313" key="8">
    <source>
        <dbReference type="Proteomes" id="UP000095787"/>
    </source>
</evidence>
<dbReference type="Gene3D" id="2.30.30.20">
    <property type="entry name" value="Aspartate carbamoyltransferase regulatory subunit, C-terminal domain"/>
    <property type="match status" value="1"/>
</dbReference>
<feature type="domain" description="Aspartate carbamoyltransferase regulatory subunit C-terminal" evidence="5">
    <location>
        <begin position="98"/>
        <end position="136"/>
    </location>
</feature>
<dbReference type="EMBL" id="CYZO01000008">
    <property type="protein sequence ID" value="CUN80139.1"/>
    <property type="molecule type" value="Genomic_DNA"/>
</dbReference>
<organism evidence="6 8">
    <name type="scientific">[Ruminococcus] torques</name>
    <dbReference type="NCBI Taxonomy" id="33039"/>
    <lineage>
        <taxon>Bacteria</taxon>
        <taxon>Bacillati</taxon>
        <taxon>Bacillota</taxon>
        <taxon>Clostridia</taxon>
        <taxon>Lachnospirales</taxon>
        <taxon>Lachnospiraceae</taxon>
        <taxon>Mediterraneibacter</taxon>
    </lineage>
</organism>
<evidence type="ECO:0000259" key="4">
    <source>
        <dbReference type="Pfam" id="PF01948"/>
    </source>
</evidence>
<dbReference type="Gene3D" id="3.30.70.140">
    <property type="entry name" value="Aspartate carbamoyltransferase regulatory subunit, N-terminal domain"/>
    <property type="match status" value="1"/>
</dbReference>
<dbReference type="PANTHER" id="PTHR35805">
    <property type="entry name" value="ASPARTATE CARBAMOYLTRANSFERASE REGULATORY CHAIN"/>
    <property type="match status" value="1"/>
</dbReference>
<dbReference type="Pfam" id="PF02748">
    <property type="entry name" value="PyrI_C"/>
    <property type="match status" value="1"/>
</dbReference>
<dbReference type="InterPro" id="IPR036792">
    <property type="entry name" value="Asp_carbatrfase_reg_C_sf"/>
</dbReference>
<dbReference type="InterPro" id="IPR002801">
    <property type="entry name" value="Asp_carbamoylTrfase_reg"/>
</dbReference>
<proteinExistence type="predicted"/>